<feature type="domain" description="Tyrosine-protein phosphatase" evidence="1">
    <location>
        <begin position="1"/>
        <end position="174"/>
    </location>
</feature>
<dbReference type="WBParaSite" id="SVE_1828500.1">
    <property type="protein sequence ID" value="SVE_1828500.1"/>
    <property type="gene ID" value="SVE_1828500"/>
</dbReference>
<evidence type="ECO:0000313" key="2">
    <source>
        <dbReference type="Proteomes" id="UP000035680"/>
    </source>
</evidence>
<evidence type="ECO:0000259" key="1">
    <source>
        <dbReference type="PROSITE" id="PS50055"/>
    </source>
</evidence>
<organism evidence="2 3">
    <name type="scientific">Strongyloides venezuelensis</name>
    <name type="common">Threadworm</name>
    <dbReference type="NCBI Taxonomy" id="75913"/>
    <lineage>
        <taxon>Eukaryota</taxon>
        <taxon>Metazoa</taxon>
        <taxon>Ecdysozoa</taxon>
        <taxon>Nematoda</taxon>
        <taxon>Chromadorea</taxon>
        <taxon>Rhabditida</taxon>
        <taxon>Tylenchina</taxon>
        <taxon>Panagrolaimomorpha</taxon>
        <taxon>Strongyloidoidea</taxon>
        <taxon>Strongyloididae</taxon>
        <taxon>Strongyloides</taxon>
    </lineage>
</organism>
<proteinExistence type="predicted"/>
<keyword evidence="2" id="KW-1185">Reference proteome</keyword>
<dbReference type="Proteomes" id="UP000035680">
    <property type="component" value="Unassembled WGS sequence"/>
</dbReference>
<sequence>MIYEEDIATIVAIIYDKNSGDNDKVIKDLYWKKKKTTYKSITVTCLDVIKVNVLSVSGYKILLEKRGSESKIVEIFHVCNWKGNEIPQSDLQFVNIYNEVIKNAPKKNILIQSTQGTGARVYMLTYFACIYDALKSDRDIDCPITVIKSIRDGRYRGNLVPYKFAYMIKALVTAFFNNRILIDFSQRRTDFTSSYDSYFYDYLKRSDKMNEFFKKFLEFVNIVDEEKM</sequence>
<name>A0A0K0G0P9_STRVS</name>
<evidence type="ECO:0000313" key="3">
    <source>
        <dbReference type="WBParaSite" id="SVE_1828500.1"/>
    </source>
</evidence>
<protein>
    <submittedName>
        <fullName evidence="3">Tyrosine-protein phosphatase domain-containing protein</fullName>
    </submittedName>
</protein>
<dbReference type="Pfam" id="PF00102">
    <property type="entry name" value="Y_phosphatase"/>
    <property type="match status" value="1"/>
</dbReference>
<reference evidence="3" key="2">
    <citation type="submission" date="2015-08" db="UniProtKB">
        <authorList>
            <consortium name="WormBaseParasite"/>
        </authorList>
    </citation>
    <scope>IDENTIFICATION</scope>
</reference>
<reference evidence="2" key="1">
    <citation type="submission" date="2014-07" db="EMBL/GenBank/DDBJ databases">
        <authorList>
            <person name="Martin A.A"/>
            <person name="De Silva N."/>
        </authorList>
    </citation>
    <scope>NUCLEOTIDE SEQUENCE</scope>
</reference>
<dbReference type="Gene3D" id="3.90.190.10">
    <property type="entry name" value="Protein tyrosine phosphatase superfamily"/>
    <property type="match status" value="1"/>
</dbReference>
<dbReference type="PROSITE" id="PS50055">
    <property type="entry name" value="TYR_PHOSPHATASE_PTP"/>
    <property type="match status" value="1"/>
</dbReference>
<accession>A0A0K0G0P9</accession>
<dbReference type="InterPro" id="IPR029021">
    <property type="entry name" value="Prot-tyrosine_phosphatase-like"/>
</dbReference>
<dbReference type="SUPFAM" id="SSF52799">
    <property type="entry name" value="(Phosphotyrosine protein) phosphatases II"/>
    <property type="match status" value="1"/>
</dbReference>
<dbReference type="InterPro" id="IPR000242">
    <property type="entry name" value="PTP_cat"/>
</dbReference>
<dbReference type="AlphaFoldDB" id="A0A0K0G0P9"/>
<dbReference type="GO" id="GO:0004725">
    <property type="term" value="F:protein tyrosine phosphatase activity"/>
    <property type="evidence" value="ECO:0007669"/>
    <property type="project" value="InterPro"/>
</dbReference>